<evidence type="ECO:0000256" key="6">
    <source>
        <dbReference type="SAM" id="Phobius"/>
    </source>
</evidence>
<dbReference type="AlphaFoldDB" id="A0A2T0G523"/>
<evidence type="ECO:0000256" key="1">
    <source>
        <dbReference type="ARBA" id="ARBA00004141"/>
    </source>
</evidence>
<dbReference type="InterPro" id="IPR051401">
    <property type="entry name" value="GtrA_CellWall_Glycosyl"/>
</dbReference>
<gene>
    <name evidence="8" type="ORF">C6A27_02785</name>
</gene>
<dbReference type="PANTHER" id="PTHR38459">
    <property type="entry name" value="PROPHAGE BACTOPRENOL-LINKED GLUCOSE TRANSLOCASE HOMOLOG"/>
    <property type="match status" value="1"/>
</dbReference>
<feature type="transmembrane region" description="Helical" evidence="6">
    <location>
        <begin position="12"/>
        <end position="30"/>
    </location>
</feature>
<evidence type="ECO:0000313" key="8">
    <source>
        <dbReference type="EMBL" id="PRT71162.1"/>
    </source>
</evidence>
<keyword evidence="3 6" id="KW-0812">Transmembrane</keyword>
<reference evidence="8 9" key="1">
    <citation type="journal article" date="1993" name="J. Dent. Res.">
        <title>The isolation and characterization of milleri group streptococci from dental periapical abscesses.</title>
        <authorList>
            <person name="Fisher L.E."/>
            <person name="Russell R.R."/>
        </authorList>
    </citation>
    <scope>NUCLEOTIDE SEQUENCE [LARGE SCALE GENOMIC DNA]</scope>
    <source>
        <strain evidence="8 9">OUP21</strain>
    </source>
</reference>
<dbReference type="GO" id="GO:0005886">
    <property type="term" value="C:plasma membrane"/>
    <property type="evidence" value="ECO:0007669"/>
    <property type="project" value="TreeGrafter"/>
</dbReference>
<dbReference type="GO" id="GO:0000271">
    <property type="term" value="P:polysaccharide biosynthetic process"/>
    <property type="evidence" value="ECO:0007669"/>
    <property type="project" value="InterPro"/>
</dbReference>
<evidence type="ECO:0000256" key="5">
    <source>
        <dbReference type="ARBA" id="ARBA00023136"/>
    </source>
</evidence>
<feature type="domain" description="GtrA/DPMS transmembrane" evidence="7">
    <location>
        <begin position="16"/>
        <end position="141"/>
    </location>
</feature>
<sequence length="147" mass="16708">MKNYIKRFFNNEILSYLFFGVATTVVAVLTRMLCYAFTSNELLSTAIGNIAGILFAFATNDTIVFKQQRRGWGARFVKFALARLSTFLLDMGLTFIFVTTFPNIIGQFVHNDIKAVNTIETLFAQIVIIVLNYVFSKVFVFKNKSTN</sequence>
<evidence type="ECO:0000256" key="3">
    <source>
        <dbReference type="ARBA" id="ARBA00022692"/>
    </source>
</evidence>
<comment type="caution">
    <text evidence="8">The sequence shown here is derived from an EMBL/GenBank/DDBJ whole genome shotgun (WGS) entry which is preliminary data.</text>
</comment>
<keyword evidence="4 6" id="KW-1133">Transmembrane helix</keyword>
<dbReference type="PANTHER" id="PTHR38459:SF5">
    <property type="entry name" value="CELL WALL TEICHOIC ACID GLYCOSYLATION PROTEIN GTCA"/>
    <property type="match status" value="1"/>
</dbReference>
<accession>A0A2T0G523</accession>
<dbReference type="Proteomes" id="UP000238573">
    <property type="component" value="Unassembled WGS sequence"/>
</dbReference>
<feature type="transmembrane region" description="Helical" evidence="6">
    <location>
        <begin position="80"/>
        <end position="102"/>
    </location>
</feature>
<feature type="transmembrane region" description="Helical" evidence="6">
    <location>
        <begin position="122"/>
        <end position="141"/>
    </location>
</feature>
<dbReference type="EMBL" id="PVSZ01000008">
    <property type="protein sequence ID" value="PRT71162.1"/>
    <property type="molecule type" value="Genomic_DNA"/>
</dbReference>
<feature type="transmembrane region" description="Helical" evidence="6">
    <location>
        <begin position="42"/>
        <end position="59"/>
    </location>
</feature>
<name>A0A2T0G523_STRAP</name>
<dbReference type="RefSeq" id="WP_106384010.1">
    <property type="nucleotide sequence ID" value="NZ_PVSZ01000008.1"/>
</dbReference>
<dbReference type="InterPro" id="IPR007267">
    <property type="entry name" value="GtrA_DPMS_TM"/>
</dbReference>
<dbReference type="Pfam" id="PF04138">
    <property type="entry name" value="GtrA_DPMS_TM"/>
    <property type="match status" value="1"/>
</dbReference>
<keyword evidence="5 6" id="KW-0472">Membrane</keyword>
<comment type="subcellular location">
    <subcellularLocation>
        <location evidence="1">Membrane</location>
        <topology evidence="1">Multi-pass membrane protein</topology>
    </subcellularLocation>
</comment>
<protein>
    <submittedName>
        <fullName evidence="8">GtrA family protein</fullName>
    </submittedName>
</protein>
<evidence type="ECO:0000259" key="7">
    <source>
        <dbReference type="Pfam" id="PF04138"/>
    </source>
</evidence>
<proteinExistence type="inferred from homology"/>
<organism evidence="8 9">
    <name type="scientific">Streptococcus anginosus</name>
    <dbReference type="NCBI Taxonomy" id="1328"/>
    <lineage>
        <taxon>Bacteria</taxon>
        <taxon>Bacillati</taxon>
        <taxon>Bacillota</taxon>
        <taxon>Bacilli</taxon>
        <taxon>Lactobacillales</taxon>
        <taxon>Streptococcaceae</taxon>
        <taxon>Streptococcus</taxon>
        <taxon>Streptococcus anginosus group</taxon>
    </lineage>
</organism>
<evidence type="ECO:0000256" key="2">
    <source>
        <dbReference type="ARBA" id="ARBA00009399"/>
    </source>
</evidence>
<evidence type="ECO:0000313" key="9">
    <source>
        <dbReference type="Proteomes" id="UP000238573"/>
    </source>
</evidence>
<comment type="similarity">
    <text evidence="2">Belongs to the GtrA family.</text>
</comment>
<evidence type="ECO:0000256" key="4">
    <source>
        <dbReference type="ARBA" id="ARBA00022989"/>
    </source>
</evidence>